<proteinExistence type="predicted"/>
<dbReference type="Proteomes" id="UP000003327">
    <property type="component" value="Unassembled WGS sequence"/>
</dbReference>
<accession>C9MNF2</accession>
<gene>
    <name evidence="1" type="ORF">HMPREF0973_01139</name>
</gene>
<protein>
    <submittedName>
        <fullName evidence="1">Uncharacterized protein</fullName>
    </submittedName>
</protein>
<sequence>MRTDEGVCPYFVALSSIENTDRDWLPLGTPPLWGGWVGFPDEGVCPYFEASPPFPSPNGEGRE</sequence>
<dbReference type="EMBL" id="ACVA01000030">
    <property type="protein sequence ID" value="EEX18964.1"/>
    <property type="molecule type" value="Genomic_DNA"/>
</dbReference>
<evidence type="ECO:0000313" key="1">
    <source>
        <dbReference type="EMBL" id="EEX18964.1"/>
    </source>
</evidence>
<keyword evidence="2" id="KW-1185">Reference proteome</keyword>
<evidence type="ECO:0000313" key="2">
    <source>
        <dbReference type="Proteomes" id="UP000003327"/>
    </source>
</evidence>
<reference evidence="1 2" key="1">
    <citation type="submission" date="2009-09" db="EMBL/GenBank/DDBJ databases">
        <authorList>
            <person name="Weinstock G."/>
            <person name="Sodergren E."/>
            <person name="Clifton S."/>
            <person name="Fulton L."/>
            <person name="Fulton B."/>
            <person name="Courtney L."/>
            <person name="Fronick C."/>
            <person name="Harrison M."/>
            <person name="Strong C."/>
            <person name="Farmer C."/>
            <person name="Delahaunty K."/>
            <person name="Markovic C."/>
            <person name="Hall O."/>
            <person name="Minx P."/>
            <person name="Tomlinson C."/>
            <person name="Mitreva M."/>
            <person name="Nelson J."/>
            <person name="Hou S."/>
            <person name="Wollam A."/>
            <person name="Pepin K.H."/>
            <person name="Johnson M."/>
            <person name="Bhonagiri V."/>
            <person name="Nash W.E."/>
            <person name="Warren W."/>
            <person name="Chinwalla A."/>
            <person name="Mardis E.R."/>
            <person name="Wilson R.K."/>
        </authorList>
    </citation>
    <scope>NUCLEOTIDE SEQUENCE [LARGE SCALE GENOMIC DNA]</scope>
    <source>
        <strain evidence="1 2">F0319</strain>
    </source>
</reference>
<dbReference type="HOGENOM" id="CLU_2882220_0_0_10"/>
<name>C9MNF2_9BACT</name>
<comment type="caution">
    <text evidence="1">The sequence shown here is derived from an EMBL/GenBank/DDBJ whole genome shotgun (WGS) entry which is preliminary data.</text>
</comment>
<dbReference type="STRING" id="649761.HMPREF0973_01139"/>
<dbReference type="AlphaFoldDB" id="C9MNF2"/>
<organism evidence="1 2">
    <name type="scientific">Prevotella veroralis F0319</name>
    <dbReference type="NCBI Taxonomy" id="649761"/>
    <lineage>
        <taxon>Bacteria</taxon>
        <taxon>Pseudomonadati</taxon>
        <taxon>Bacteroidota</taxon>
        <taxon>Bacteroidia</taxon>
        <taxon>Bacteroidales</taxon>
        <taxon>Prevotellaceae</taxon>
        <taxon>Prevotella</taxon>
    </lineage>
</organism>